<evidence type="ECO:0000313" key="1">
    <source>
        <dbReference type="EMBL" id="MSV24209.1"/>
    </source>
</evidence>
<sequence length="110" mass="12782">MAENKCDELFGKNGELVEFRKKQVLEGAFGIIQRHYEDKPNKMEVVAALFGKKLGERFTVERDHDRFECEFSTCGFRVRGAYDTPYMDFSCFILEDLLTGRAVVVDESRR</sequence>
<organism evidence="1 2">
    <name type="scientific">Selenomonas montiformis</name>
    <dbReference type="NCBI Taxonomy" id="2652285"/>
    <lineage>
        <taxon>Bacteria</taxon>
        <taxon>Bacillati</taxon>
        <taxon>Bacillota</taxon>
        <taxon>Negativicutes</taxon>
        <taxon>Selenomonadales</taxon>
        <taxon>Selenomonadaceae</taxon>
        <taxon>Selenomonas</taxon>
    </lineage>
</organism>
<name>A0A6I2UVB7_9FIRM</name>
<evidence type="ECO:0000313" key="2">
    <source>
        <dbReference type="Proteomes" id="UP000430222"/>
    </source>
</evidence>
<proteinExistence type="predicted"/>
<dbReference type="Proteomes" id="UP000430222">
    <property type="component" value="Unassembled WGS sequence"/>
</dbReference>
<protein>
    <submittedName>
        <fullName evidence="1">Uncharacterized protein</fullName>
    </submittedName>
</protein>
<gene>
    <name evidence="1" type="ORF">FYJ78_03210</name>
</gene>
<accession>A0A6I2UVB7</accession>
<reference evidence="1 2" key="1">
    <citation type="submission" date="2019-08" db="EMBL/GenBank/DDBJ databases">
        <title>In-depth cultivation of the pig gut microbiome towards novel bacterial diversity and tailored functional studies.</title>
        <authorList>
            <person name="Wylensek D."/>
            <person name="Hitch T.C.A."/>
            <person name="Clavel T."/>
        </authorList>
    </citation>
    <scope>NUCLEOTIDE SEQUENCE [LARGE SCALE GENOMIC DNA]</scope>
    <source>
        <strain evidence="2">WCA-380-WT-3B3</strain>
    </source>
</reference>
<dbReference type="AlphaFoldDB" id="A0A6I2UVB7"/>
<keyword evidence="2" id="KW-1185">Reference proteome</keyword>
<dbReference type="EMBL" id="VUNL01000003">
    <property type="protein sequence ID" value="MSV24209.1"/>
    <property type="molecule type" value="Genomic_DNA"/>
</dbReference>
<dbReference type="RefSeq" id="WP_154619984.1">
    <property type="nucleotide sequence ID" value="NZ_VUNL01000003.1"/>
</dbReference>
<comment type="caution">
    <text evidence="1">The sequence shown here is derived from an EMBL/GenBank/DDBJ whole genome shotgun (WGS) entry which is preliminary data.</text>
</comment>